<proteinExistence type="predicted"/>
<protein>
    <recommendedName>
        <fullName evidence="3">F-box domain-containing protein</fullName>
    </recommendedName>
</protein>
<dbReference type="AlphaFoldDB" id="A0A4Q1BI09"/>
<dbReference type="InParanoid" id="A0A4Q1BI09"/>
<evidence type="ECO:0000313" key="2">
    <source>
        <dbReference type="Proteomes" id="UP000289152"/>
    </source>
</evidence>
<dbReference type="EMBL" id="SDIL01000073">
    <property type="protein sequence ID" value="RXK37252.1"/>
    <property type="molecule type" value="Genomic_DNA"/>
</dbReference>
<organism evidence="1 2">
    <name type="scientific">Tremella mesenterica</name>
    <name type="common">Jelly fungus</name>
    <dbReference type="NCBI Taxonomy" id="5217"/>
    <lineage>
        <taxon>Eukaryota</taxon>
        <taxon>Fungi</taxon>
        <taxon>Dikarya</taxon>
        <taxon>Basidiomycota</taxon>
        <taxon>Agaricomycotina</taxon>
        <taxon>Tremellomycetes</taxon>
        <taxon>Tremellales</taxon>
        <taxon>Tremellaceae</taxon>
        <taxon>Tremella</taxon>
    </lineage>
</organism>
<evidence type="ECO:0008006" key="3">
    <source>
        <dbReference type="Google" id="ProtNLM"/>
    </source>
</evidence>
<sequence length="370" mass="41293">MEPEPIISEDSQRYPTCIIKSGKTIDHFPNTTLTAYPHLLSLIFTFCDNPTLLSLQLASSSFLPIASRILYHTLSPYAPQTYQSLCGIPPHLCPSIRTSKTSLLSYTRLLVLRPHDAYRCQSLPEELAPFPIKSNLRTIRVTNVDWGLHPLHACPLLFAPASTIVFRNVEGDLPFGWLGAIGETIKEVILVCPPTAMGLCVAKGVYKDVIGGGVSGWGMPKLRKGVRVSVVFRPGEGKWGGGEGEDGEGGEERDWEGVKWMLSPGRDNVGSPRVWDGEKKQFRVIGMERFVPSKITPLSQGPELSCIKKEQNDQTRLNQMKSLMSSIWDITTIEWITLREMNLVEMADAFDSIELDKLRKYQTFLSSSRL</sequence>
<gene>
    <name evidence="1" type="ORF">M231_05473</name>
</gene>
<dbReference type="Proteomes" id="UP000289152">
    <property type="component" value="Unassembled WGS sequence"/>
</dbReference>
<dbReference type="VEuPathDB" id="FungiDB:TREMEDRAFT_64350"/>
<keyword evidence="2" id="KW-1185">Reference proteome</keyword>
<comment type="caution">
    <text evidence="1">The sequence shown here is derived from an EMBL/GenBank/DDBJ whole genome shotgun (WGS) entry which is preliminary data.</text>
</comment>
<evidence type="ECO:0000313" key="1">
    <source>
        <dbReference type="EMBL" id="RXK37252.1"/>
    </source>
</evidence>
<accession>A0A4Q1BI09</accession>
<name>A0A4Q1BI09_TREME</name>
<reference evidence="1 2" key="1">
    <citation type="submission" date="2016-06" db="EMBL/GenBank/DDBJ databases">
        <title>Evolution of pathogenesis and genome organization in the Tremellales.</title>
        <authorList>
            <person name="Cuomo C."/>
            <person name="Litvintseva A."/>
            <person name="Heitman J."/>
            <person name="Chen Y."/>
            <person name="Sun S."/>
            <person name="Springer D."/>
            <person name="Dromer F."/>
            <person name="Young S."/>
            <person name="Zeng Q."/>
            <person name="Chapman S."/>
            <person name="Gujja S."/>
            <person name="Saif S."/>
            <person name="Birren B."/>
        </authorList>
    </citation>
    <scope>NUCLEOTIDE SEQUENCE [LARGE SCALE GENOMIC DNA]</scope>
    <source>
        <strain evidence="1 2">ATCC 28783</strain>
    </source>
</reference>